<dbReference type="EMBL" id="KF901033">
    <property type="protein sequence ID" value="AIF15635.1"/>
    <property type="molecule type" value="Genomic_DNA"/>
</dbReference>
<organism evidence="5">
    <name type="scientific">uncultured marine thaumarchaeote KM3_70_F07</name>
    <dbReference type="NCBI Taxonomy" id="1456256"/>
    <lineage>
        <taxon>Archaea</taxon>
        <taxon>Nitrososphaerota</taxon>
        <taxon>environmental samples</taxon>
    </lineage>
</organism>
<evidence type="ECO:0000259" key="3">
    <source>
        <dbReference type="Pfam" id="PF01959"/>
    </source>
</evidence>
<evidence type="ECO:0000256" key="2">
    <source>
        <dbReference type="ARBA" id="ARBA00023141"/>
    </source>
</evidence>
<dbReference type="Pfam" id="PF01959">
    <property type="entry name" value="DHQS"/>
    <property type="match status" value="1"/>
</dbReference>
<name>A0A075HK55_9ARCH</name>
<feature type="domain" description="3-dehydroquinate synthase C-terminal" evidence="4">
    <location>
        <begin position="175"/>
        <end position="351"/>
    </location>
</feature>
<dbReference type="PIRSF" id="PIRSF006655">
    <property type="entry name" value="DHQ_synth"/>
    <property type="match status" value="1"/>
</dbReference>
<dbReference type="AlphaFoldDB" id="A0A075HK55"/>
<protein>
    <submittedName>
        <fullName evidence="5">3-dehydroquinate synthase</fullName>
    </submittedName>
</protein>
<dbReference type="GO" id="GO:0009073">
    <property type="term" value="P:aromatic amino acid family biosynthetic process"/>
    <property type="evidence" value="ECO:0007669"/>
    <property type="project" value="UniProtKB-KW"/>
</dbReference>
<accession>A0A075HK55</accession>
<proteinExistence type="predicted"/>
<reference evidence="5" key="1">
    <citation type="journal article" date="2014" name="Genome Biol. Evol.">
        <title>Pangenome evidence for extensive interdomain horizontal transfer affecting lineage core and shell genes in uncultured planktonic thaumarchaeota and euryarchaeota.</title>
        <authorList>
            <person name="Deschamps P."/>
            <person name="Zivanovic Y."/>
            <person name="Moreira D."/>
            <person name="Rodriguez-Valera F."/>
            <person name="Lopez-Garcia P."/>
        </authorList>
    </citation>
    <scope>NUCLEOTIDE SEQUENCE</scope>
</reference>
<dbReference type="InterPro" id="IPR002812">
    <property type="entry name" value="DHQS"/>
</dbReference>
<keyword evidence="1" id="KW-0028">Amino-acid biosynthesis</keyword>
<dbReference type="PANTHER" id="PTHR33563:SF1">
    <property type="entry name" value="3-DEHYDROQUINATE SYNTHASE"/>
    <property type="match status" value="1"/>
</dbReference>
<dbReference type="InterPro" id="IPR056179">
    <property type="entry name" value="DHQS_C"/>
</dbReference>
<evidence type="ECO:0000259" key="4">
    <source>
        <dbReference type="Pfam" id="PF26558"/>
    </source>
</evidence>
<dbReference type="GO" id="GO:0008652">
    <property type="term" value="P:amino acid biosynthetic process"/>
    <property type="evidence" value="ECO:0007669"/>
    <property type="project" value="UniProtKB-KW"/>
</dbReference>
<dbReference type="Pfam" id="PF26558">
    <property type="entry name" value="DHQS_2nd"/>
    <property type="match status" value="1"/>
</dbReference>
<dbReference type="GO" id="GO:0016491">
    <property type="term" value="F:oxidoreductase activity"/>
    <property type="evidence" value="ECO:0007669"/>
    <property type="project" value="InterPro"/>
</dbReference>
<dbReference type="PANTHER" id="PTHR33563">
    <property type="match status" value="1"/>
</dbReference>
<evidence type="ECO:0000313" key="5">
    <source>
        <dbReference type="EMBL" id="AIF15635.1"/>
    </source>
</evidence>
<sequence>MAINKQIIIQPKVAKNHLAKFVKNLEDEGIRMVFADPKSLGKTKIQTVFPSQNADYVILDKPIIKKLKGKKIGRKFQVSSNKDIENVLDSAKKGLDFVIIEVKDWKIIPLENIIAKLHKIHTKIFSVARNAKEARKMFSILDVGVDGVIFNTGSMNEVRQALVYLGSKSFELSSAKIIEIQEVGDGERVCVDTASMLKRGEGMLIGSRANFLFLVHNESVGSSFTSPRPFRVNAGAVHCYTLAPDGTTKYLSELETGVEILVLDSKGKARRAAIGRCKIEKRPMLMIKAKVGDEIGGIIAQDAETIRFVKPNGQLVSVTHLKKGDSVIVHSKVATGRHFGMEVSDEYILEK</sequence>
<dbReference type="InterPro" id="IPR030960">
    <property type="entry name" value="DHQS/DOIS_N"/>
</dbReference>
<feature type="domain" description="3-dehydroquinate synthase N-terminal" evidence="3">
    <location>
        <begin position="27"/>
        <end position="161"/>
    </location>
</feature>
<dbReference type="GO" id="GO:0003856">
    <property type="term" value="F:3-dehydroquinate synthase activity"/>
    <property type="evidence" value="ECO:0007669"/>
    <property type="project" value="InterPro"/>
</dbReference>
<evidence type="ECO:0000256" key="1">
    <source>
        <dbReference type="ARBA" id="ARBA00022605"/>
    </source>
</evidence>
<keyword evidence="2" id="KW-0057">Aromatic amino acid biosynthesis</keyword>